<evidence type="ECO:0000256" key="6">
    <source>
        <dbReference type="ARBA" id="ARBA00022989"/>
    </source>
</evidence>
<keyword evidence="6 8" id="KW-1133">Transmembrane helix</keyword>
<reference evidence="9 10" key="1">
    <citation type="submission" date="2023-06" db="EMBL/GenBank/DDBJ databases">
        <title>Five Gram-positive bacteria isolated from mangrove sediments in Shenzhen, Guangdong, China.</title>
        <authorList>
            <person name="Yu S."/>
            <person name="Zheng W."/>
            <person name="Huang Y."/>
        </authorList>
    </citation>
    <scope>NUCLEOTIDE SEQUENCE [LARGE SCALE GENOMIC DNA]</scope>
    <source>
        <strain evidence="9 10">SaN35-3</strain>
    </source>
</reference>
<evidence type="ECO:0000256" key="4">
    <source>
        <dbReference type="ARBA" id="ARBA00022544"/>
    </source>
</evidence>
<dbReference type="InterPro" id="IPR004761">
    <property type="entry name" value="Spore_GerAB"/>
</dbReference>
<evidence type="ECO:0000256" key="7">
    <source>
        <dbReference type="ARBA" id="ARBA00023136"/>
    </source>
</evidence>
<evidence type="ECO:0000256" key="1">
    <source>
        <dbReference type="ARBA" id="ARBA00004141"/>
    </source>
</evidence>
<feature type="transmembrane region" description="Helical" evidence="8">
    <location>
        <begin position="336"/>
        <end position="358"/>
    </location>
</feature>
<evidence type="ECO:0000256" key="5">
    <source>
        <dbReference type="ARBA" id="ARBA00022692"/>
    </source>
</evidence>
<feature type="transmembrane region" description="Helical" evidence="8">
    <location>
        <begin position="46"/>
        <end position="69"/>
    </location>
</feature>
<accession>A0ABY9JUG3</accession>
<keyword evidence="4" id="KW-0309">Germination</keyword>
<keyword evidence="10" id="KW-1185">Reference proteome</keyword>
<gene>
    <name evidence="9" type="ORF">LC087_02005</name>
</gene>
<feature type="transmembrane region" description="Helical" evidence="8">
    <location>
        <begin position="15"/>
        <end position="34"/>
    </location>
</feature>
<evidence type="ECO:0000256" key="8">
    <source>
        <dbReference type="SAM" id="Phobius"/>
    </source>
</evidence>
<dbReference type="RefSeq" id="WP_226538834.1">
    <property type="nucleotide sequence ID" value="NZ_CP129013.1"/>
</dbReference>
<dbReference type="NCBIfam" id="TIGR00912">
    <property type="entry name" value="2A0309"/>
    <property type="match status" value="1"/>
</dbReference>
<keyword evidence="7 8" id="KW-0472">Membrane</keyword>
<dbReference type="PANTHER" id="PTHR34975:SF2">
    <property type="entry name" value="SPORE GERMINATION PROTEIN A2"/>
    <property type="match status" value="1"/>
</dbReference>
<evidence type="ECO:0000313" key="10">
    <source>
        <dbReference type="Proteomes" id="UP001197974"/>
    </source>
</evidence>
<evidence type="ECO:0000256" key="3">
    <source>
        <dbReference type="ARBA" id="ARBA00022448"/>
    </source>
</evidence>
<feature type="transmembrane region" description="Helical" evidence="8">
    <location>
        <begin position="119"/>
        <end position="140"/>
    </location>
</feature>
<dbReference type="Proteomes" id="UP001197974">
    <property type="component" value="Chromosome"/>
</dbReference>
<feature type="transmembrane region" description="Helical" evidence="8">
    <location>
        <begin position="273"/>
        <end position="292"/>
    </location>
</feature>
<proteinExistence type="inferred from homology"/>
<evidence type="ECO:0000256" key="2">
    <source>
        <dbReference type="ARBA" id="ARBA00007998"/>
    </source>
</evidence>
<protein>
    <submittedName>
        <fullName evidence="9">GerAB/ArcD/ProY family transporter</fullName>
    </submittedName>
</protein>
<keyword evidence="5 8" id="KW-0812">Transmembrane</keyword>
<feature type="transmembrane region" description="Helical" evidence="8">
    <location>
        <begin position="304"/>
        <end position="324"/>
    </location>
</feature>
<evidence type="ECO:0000313" key="9">
    <source>
        <dbReference type="EMBL" id="WLR43017.1"/>
    </source>
</evidence>
<dbReference type="EMBL" id="CP129013">
    <property type="protein sequence ID" value="WLR43017.1"/>
    <property type="molecule type" value="Genomic_DNA"/>
</dbReference>
<feature type="transmembrane region" description="Helical" evidence="8">
    <location>
        <begin position="90"/>
        <end position="113"/>
    </location>
</feature>
<name>A0ABY9JUG3_9BACI</name>
<sequence length="366" mass="42800">MISHLKVDEADKVQAFLLPFILIGAQVGFGVTSFQRIIFDSSKRDAWISVLFSAIAIHFIVFIILKLLSSYKNQDVYGINHLLFGKMVGSFFNILFIGYFLFSFFISLINYILIVKVWVFPNVPVWLFALLLLLLVVYGIMGGIRIVIGMTFLSILVVGIIFIGLYQPFKYMDFRNFFPMFKAAPFEWFQGTFRMMVTVSGFELLLILYPYLSNKKVVGRYSQIGVFFTSLFFLIMMMMSIGYFSSGQLERTIWPTLTMFKINQFPFLERFEIIIVSFWMIVMIPKLLLYYWSAAEGLKRNFKISLKKTLIIFMPVFFILSIFVQTEDTVMLVTDSLRYMAFSFSVIFPVFLYLVTLVKRRFQQHE</sequence>
<feature type="transmembrane region" description="Helical" evidence="8">
    <location>
        <begin position="188"/>
        <end position="212"/>
    </location>
</feature>
<organism evidence="9 10">
    <name type="scientific">Bacillus carboniphilus</name>
    <dbReference type="NCBI Taxonomy" id="86663"/>
    <lineage>
        <taxon>Bacteria</taxon>
        <taxon>Bacillati</taxon>
        <taxon>Bacillota</taxon>
        <taxon>Bacilli</taxon>
        <taxon>Bacillales</taxon>
        <taxon>Bacillaceae</taxon>
        <taxon>Bacillus</taxon>
    </lineage>
</organism>
<feature type="transmembrane region" description="Helical" evidence="8">
    <location>
        <begin position="147"/>
        <end position="168"/>
    </location>
</feature>
<dbReference type="Pfam" id="PF03845">
    <property type="entry name" value="Spore_permease"/>
    <property type="match status" value="1"/>
</dbReference>
<comment type="similarity">
    <text evidence="2">Belongs to the amino acid-polyamine-organocation (APC) superfamily. Spore germination protein (SGP) (TC 2.A.3.9) family.</text>
</comment>
<dbReference type="PANTHER" id="PTHR34975">
    <property type="entry name" value="SPORE GERMINATION PROTEIN A2"/>
    <property type="match status" value="1"/>
</dbReference>
<feature type="transmembrane region" description="Helical" evidence="8">
    <location>
        <begin position="224"/>
        <end position="244"/>
    </location>
</feature>
<comment type="subcellular location">
    <subcellularLocation>
        <location evidence="1">Membrane</location>
        <topology evidence="1">Multi-pass membrane protein</topology>
    </subcellularLocation>
</comment>
<keyword evidence="3" id="KW-0813">Transport</keyword>